<keyword evidence="1" id="KW-1133">Transmembrane helix</keyword>
<dbReference type="EMBL" id="WHVB01000001">
    <property type="protein sequence ID" value="KAF8487004.1"/>
    <property type="molecule type" value="Genomic_DNA"/>
</dbReference>
<keyword evidence="3" id="KW-1185">Reference proteome</keyword>
<keyword evidence="1" id="KW-0472">Membrane</keyword>
<evidence type="ECO:0000313" key="2">
    <source>
        <dbReference type="EMBL" id="KAF8487004.1"/>
    </source>
</evidence>
<accession>A0A9P5N651</accession>
<name>A0A9P5N651_9AGAM</name>
<reference evidence="2" key="1">
    <citation type="submission" date="2019-10" db="EMBL/GenBank/DDBJ databases">
        <authorList>
            <consortium name="DOE Joint Genome Institute"/>
            <person name="Kuo A."/>
            <person name="Miyauchi S."/>
            <person name="Kiss E."/>
            <person name="Drula E."/>
            <person name="Kohler A."/>
            <person name="Sanchez-Garcia M."/>
            <person name="Andreopoulos B."/>
            <person name="Barry K.W."/>
            <person name="Bonito G."/>
            <person name="Buee M."/>
            <person name="Carver A."/>
            <person name="Chen C."/>
            <person name="Cichocki N."/>
            <person name="Clum A."/>
            <person name="Culley D."/>
            <person name="Crous P.W."/>
            <person name="Fauchery L."/>
            <person name="Girlanda M."/>
            <person name="Hayes R."/>
            <person name="Keri Z."/>
            <person name="LaButti K."/>
            <person name="Lipzen A."/>
            <person name="Lombard V."/>
            <person name="Magnuson J."/>
            <person name="Maillard F."/>
            <person name="Morin E."/>
            <person name="Murat C."/>
            <person name="Nolan M."/>
            <person name="Ohm R."/>
            <person name="Pangilinan J."/>
            <person name="Pereira M."/>
            <person name="Perotto S."/>
            <person name="Peter M."/>
            <person name="Riley R."/>
            <person name="Sitrit Y."/>
            <person name="Stielow B."/>
            <person name="Szollosi G."/>
            <person name="Zifcakova L."/>
            <person name="Stursova M."/>
            <person name="Spatafora J.W."/>
            <person name="Tedersoo L."/>
            <person name="Vaario L.-M."/>
            <person name="Yamada A."/>
            <person name="Yan M."/>
            <person name="Wang P."/>
            <person name="Xu J."/>
            <person name="Bruns T."/>
            <person name="Baldrian P."/>
            <person name="Vilgalys R."/>
            <person name="Henrissat B."/>
            <person name="Grigoriev I.V."/>
            <person name="Hibbett D."/>
            <person name="Nagy L.G."/>
            <person name="Martin F.M."/>
        </authorList>
    </citation>
    <scope>NUCLEOTIDE SEQUENCE</scope>
    <source>
        <strain evidence="2">Prilba</strain>
    </source>
</reference>
<gene>
    <name evidence="2" type="ORF">DFH94DRAFT_10559</name>
</gene>
<dbReference type="AlphaFoldDB" id="A0A9P5N651"/>
<organism evidence="2 3">
    <name type="scientific">Russula ochroleuca</name>
    <dbReference type="NCBI Taxonomy" id="152965"/>
    <lineage>
        <taxon>Eukaryota</taxon>
        <taxon>Fungi</taxon>
        <taxon>Dikarya</taxon>
        <taxon>Basidiomycota</taxon>
        <taxon>Agaricomycotina</taxon>
        <taxon>Agaricomycetes</taxon>
        <taxon>Russulales</taxon>
        <taxon>Russulaceae</taxon>
        <taxon>Russula</taxon>
    </lineage>
</organism>
<keyword evidence="1" id="KW-0812">Transmembrane</keyword>
<feature type="transmembrane region" description="Helical" evidence="1">
    <location>
        <begin position="136"/>
        <end position="155"/>
    </location>
</feature>
<dbReference type="OrthoDB" id="60858at2759"/>
<evidence type="ECO:0000313" key="3">
    <source>
        <dbReference type="Proteomes" id="UP000759537"/>
    </source>
</evidence>
<dbReference type="PANTHER" id="PTHR37919:SF2">
    <property type="entry name" value="EXPERA DOMAIN-CONTAINING PROTEIN"/>
    <property type="match status" value="1"/>
</dbReference>
<dbReference type="Proteomes" id="UP000759537">
    <property type="component" value="Unassembled WGS sequence"/>
</dbReference>
<sequence>MAPNTYTWISAWFLLTAPVIIWDAFYCLMRPRSMVGGDLHWIWEPYGIYQEVDYIYGVKALQEHSGFPNAQSILNLIETALNVFYVYLAHVVKYPAASVVGFASVAMTLSKTSLYWLQEYYCNLCDIGHNDLKTLVIYWIIPNGLWLVIPGLIMFRLGKDIASSIDVAARESKKKASGKSQ</sequence>
<feature type="transmembrane region" description="Helical" evidence="1">
    <location>
        <begin position="6"/>
        <end position="28"/>
    </location>
</feature>
<protein>
    <recommendedName>
        <fullName evidence="4">EXPERA domain-containing protein</fullName>
    </recommendedName>
</protein>
<proteinExistence type="predicted"/>
<dbReference type="PANTHER" id="PTHR37919">
    <property type="entry name" value="PROTEIN CBG05606"/>
    <property type="match status" value="1"/>
</dbReference>
<evidence type="ECO:0008006" key="4">
    <source>
        <dbReference type="Google" id="ProtNLM"/>
    </source>
</evidence>
<reference evidence="2" key="2">
    <citation type="journal article" date="2020" name="Nat. Commun.">
        <title>Large-scale genome sequencing of mycorrhizal fungi provides insights into the early evolution of symbiotic traits.</title>
        <authorList>
            <person name="Miyauchi S."/>
            <person name="Kiss E."/>
            <person name="Kuo A."/>
            <person name="Drula E."/>
            <person name="Kohler A."/>
            <person name="Sanchez-Garcia M."/>
            <person name="Morin E."/>
            <person name="Andreopoulos B."/>
            <person name="Barry K.W."/>
            <person name="Bonito G."/>
            <person name="Buee M."/>
            <person name="Carver A."/>
            <person name="Chen C."/>
            <person name="Cichocki N."/>
            <person name="Clum A."/>
            <person name="Culley D."/>
            <person name="Crous P.W."/>
            <person name="Fauchery L."/>
            <person name="Girlanda M."/>
            <person name="Hayes R.D."/>
            <person name="Keri Z."/>
            <person name="LaButti K."/>
            <person name="Lipzen A."/>
            <person name="Lombard V."/>
            <person name="Magnuson J."/>
            <person name="Maillard F."/>
            <person name="Murat C."/>
            <person name="Nolan M."/>
            <person name="Ohm R.A."/>
            <person name="Pangilinan J."/>
            <person name="Pereira M.F."/>
            <person name="Perotto S."/>
            <person name="Peter M."/>
            <person name="Pfister S."/>
            <person name="Riley R."/>
            <person name="Sitrit Y."/>
            <person name="Stielow J.B."/>
            <person name="Szollosi G."/>
            <person name="Zifcakova L."/>
            <person name="Stursova M."/>
            <person name="Spatafora J.W."/>
            <person name="Tedersoo L."/>
            <person name="Vaario L.M."/>
            <person name="Yamada A."/>
            <person name="Yan M."/>
            <person name="Wang P."/>
            <person name="Xu J."/>
            <person name="Bruns T."/>
            <person name="Baldrian P."/>
            <person name="Vilgalys R."/>
            <person name="Dunand C."/>
            <person name="Henrissat B."/>
            <person name="Grigoriev I.V."/>
            <person name="Hibbett D."/>
            <person name="Nagy L.G."/>
            <person name="Martin F.M."/>
        </authorList>
    </citation>
    <scope>NUCLEOTIDE SEQUENCE</scope>
    <source>
        <strain evidence="2">Prilba</strain>
    </source>
</reference>
<feature type="transmembrane region" description="Helical" evidence="1">
    <location>
        <begin position="94"/>
        <end position="116"/>
    </location>
</feature>
<comment type="caution">
    <text evidence="2">The sequence shown here is derived from an EMBL/GenBank/DDBJ whole genome shotgun (WGS) entry which is preliminary data.</text>
</comment>
<evidence type="ECO:0000256" key="1">
    <source>
        <dbReference type="SAM" id="Phobius"/>
    </source>
</evidence>